<dbReference type="RefSeq" id="WP_246200606.1">
    <property type="nucleotide sequence ID" value="NZ_BAAAMK010000011.1"/>
</dbReference>
<evidence type="ECO:0000313" key="5">
    <source>
        <dbReference type="Proteomes" id="UP001499954"/>
    </source>
</evidence>
<feature type="compositionally biased region" description="Basic and acidic residues" evidence="1">
    <location>
        <begin position="1"/>
        <end position="10"/>
    </location>
</feature>
<keyword evidence="2" id="KW-1133">Transmembrane helix</keyword>
<evidence type="ECO:0000259" key="3">
    <source>
        <dbReference type="Pfam" id="PF04892"/>
    </source>
</evidence>
<dbReference type="InterPro" id="IPR006976">
    <property type="entry name" value="VanZ-like"/>
</dbReference>
<keyword evidence="5" id="KW-1185">Reference proteome</keyword>
<feature type="transmembrane region" description="Helical" evidence="2">
    <location>
        <begin position="186"/>
        <end position="207"/>
    </location>
</feature>
<dbReference type="EMBL" id="BAAAMK010000011">
    <property type="protein sequence ID" value="GAA1966148.1"/>
    <property type="molecule type" value="Genomic_DNA"/>
</dbReference>
<feature type="transmembrane region" description="Helical" evidence="2">
    <location>
        <begin position="104"/>
        <end position="120"/>
    </location>
</feature>
<protein>
    <recommendedName>
        <fullName evidence="3">VanZ-like domain-containing protein</fullName>
    </recommendedName>
</protein>
<evidence type="ECO:0000313" key="4">
    <source>
        <dbReference type="EMBL" id="GAA1966148.1"/>
    </source>
</evidence>
<evidence type="ECO:0000256" key="1">
    <source>
        <dbReference type="SAM" id="MobiDB-lite"/>
    </source>
</evidence>
<feature type="transmembrane region" description="Helical" evidence="2">
    <location>
        <begin position="127"/>
        <end position="147"/>
    </location>
</feature>
<dbReference type="PANTHER" id="PTHR36834">
    <property type="entry name" value="MEMBRANE PROTEIN-RELATED"/>
    <property type="match status" value="1"/>
</dbReference>
<keyword evidence="2" id="KW-0812">Transmembrane</keyword>
<dbReference type="Proteomes" id="UP001499954">
    <property type="component" value="Unassembled WGS sequence"/>
</dbReference>
<dbReference type="PANTHER" id="PTHR36834:SF1">
    <property type="entry name" value="INTEGRAL MEMBRANE PROTEIN"/>
    <property type="match status" value="1"/>
</dbReference>
<accession>A0ABN2RAE1</accession>
<organism evidence="4 5">
    <name type="scientific">Agromyces allii</name>
    <dbReference type="NCBI Taxonomy" id="393607"/>
    <lineage>
        <taxon>Bacteria</taxon>
        <taxon>Bacillati</taxon>
        <taxon>Actinomycetota</taxon>
        <taxon>Actinomycetes</taxon>
        <taxon>Micrococcales</taxon>
        <taxon>Microbacteriaceae</taxon>
        <taxon>Agromyces</taxon>
    </lineage>
</organism>
<gene>
    <name evidence="4" type="ORF">GCM10009717_36250</name>
</gene>
<feature type="transmembrane region" description="Helical" evidence="2">
    <location>
        <begin position="52"/>
        <end position="70"/>
    </location>
</feature>
<dbReference type="Pfam" id="PF04892">
    <property type="entry name" value="VanZ"/>
    <property type="match status" value="1"/>
</dbReference>
<name>A0ABN2RAE1_9MICO</name>
<comment type="caution">
    <text evidence="4">The sequence shown here is derived from an EMBL/GenBank/DDBJ whole genome shotgun (WGS) entry which is preliminary data.</text>
</comment>
<proteinExistence type="predicted"/>
<feature type="transmembrane region" description="Helical" evidence="2">
    <location>
        <begin position="159"/>
        <end position="179"/>
    </location>
</feature>
<dbReference type="InterPro" id="IPR053150">
    <property type="entry name" value="Teicoplanin_resist-assoc"/>
</dbReference>
<keyword evidence="2" id="KW-0472">Membrane</keyword>
<sequence>MTRVHGEPVHHPPATSDEGHHAMTATITSASTTTTSRSDAAATRSRTPVRGILTLLFAVYLALLVWIVLWKFEVPWIGDPGERVVKLVPFVDTAQFGASAPREVLANLVFFVPFGVYLGLLAPRWSWWRATLVVAATSLGLEIGQYVMATGSSDSTDVIVNTAGGLAGLVLLGVARPALGSRTTAVVTWLCAIGTVFALLASLLLVASPLQYGPPMRHVGGEPPMTVSRMPR</sequence>
<reference evidence="4 5" key="1">
    <citation type="journal article" date="2019" name="Int. J. Syst. Evol. Microbiol.">
        <title>The Global Catalogue of Microorganisms (GCM) 10K type strain sequencing project: providing services to taxonomists for standard genome sequencing and annotation.</title>
        <authorList>
            <consortium name="The Broad Institute Genomics Platform"/>
            <consortium name="The Broad Institute Genome Sequencing Center for Infectious Disease"/>
            <person name="Wu L."/>
            <person name="Ma J."/>
        </authorList>
    </citation>
    <scope>NUCLEOTIDE SEQUENCE [LARGE SCALE GENOMIC DNA]</scope>
    <source>
        <strain evidence="4 5">JCM 13584</strain>
    </source>
</reference>
<feature type="domain" description="VanZ-like" evidence="3">
    <location>
        <begin position="57"/>
        <end position="173"/>
    </location>
</feature>
<feature type="region of interest" description="Disordered" evidence="1">
    <location>
        <begin position="1"/>
        <end position="22"/>
    </location>
</feature>
<evidence type="ECO:0000256" key="2">
    <source>
        <dbReference type="SAM" id="Phobius"/>
    </source>
</evidence>